<evidence type="ECO:0000256" key="1">
    <source>
        <dbReference type="SAM" id="MobiDB-lite"/>
    </source>
</evidence>
<gene>
    <name evidence="2" type="ORF">DPMN_190862</name>
</gene>
<feature type="compositionally biased region" description="Low complexity" evidence="1">
    <location>
        <begin position="52"/>
        <end position="64"/>
    </location>
</feature>
<evidence type="ECO:0000313" key="2">
    <source>
        <dbReference type="EMBL" id="KAH3689612.1"/>
    </source>
</evidence>
<protein>
    <submittedName>
        <fullName evidence="2">Uncharacterized protein</fullName>
    </submittedName>
</protein>
<dbReference type="Proteomes" id="UP000828390">
    <property type="component" value="Unassembled WGS sequence"/>
</dbReference>
<feature type="region of interest" description="Disordered" evidence="1">
    <location>
        <begin position="48"/>
        <end position="81"/>
    </location>
</feature>
<comment type="caution">
    <text evidence="2">The sequence shown here is derived from an EMBL/GenBank/DDBJ whole genome shotgun (WGS) entry which is preliminary data.</text>
</comment>
<name>A0A9D3XYZ6_DREPO</name>
<organism evidence="2 3">
    <name type="scientific">Dreissena polymorpha</name>
    <name type="common">Zebra mussel</name>
    <name type="synonym">Mytilus polymorpha</name>
    <dbReference type="NCBI Taxonomy" id="45954"/>
    <lineage>
        <taxon>Eukaryota</taxon>
        <taxon>Metazoa</taxon>
        <taxon>Spiralia</taxon>
        <taxon>Lophotrochozoa</taxon>
        <taxon>Mollusca</taxon>
        <taxon>Bivalvia</taxon>
        <taxon>Autobranchia</taxon>
        <taxon>Heteroconchia</taxon>
        <taxon>Euheterodonta</taxon>
        <taxon>Imparidentia</taxon>
        <taxon>Neoheterodontei</taxon>
        <taxon>Myida</taxon>
        <taxon>Dreissenoidea</taxon>
        <taxon>Dreissenidae</taxon>
        <taxon>Dreissena</taxon>
    </lineage>
</organism>
<evidence type="ECO:0000313" key="3">
    <source>
        <dbReference type="Proteomes" id="UP000828390"/>
    </source>
</evidence>
<reference evidence="2" key="1">
    <citation type="journal article" date="2019" name="bioRxiv">
        <title>The Genome of the Zebra Mussel, Dreissena polymorpha: A Resource for Invasive Species Research.</title>
        <authorList>
            <person name="McCartney M.A."/>
            <person name="Auch B."/>
            <person name="Kono T."/>
            <person name="Mallez S."/>
            <person name="Zhang Y."/>
            <person name="Obille A."/>
            <person name="Becker A."/>
            <person name="Abrahante J.E."/>
            <person name="Garbe J."/>
            <person name="Badalamenti J.P."/>
            <person name="Herman A."/>
            <person name="Mangelson H."/>
            <person name="Liachko I."/>
            <person name="Sullivan S."/>
            <person name="Sone E.D."/>
            <person name="Koren S."/>
            <person name="Silverstein K.A.T."/>
            <person name="Beckman K.B."/>
            <person name="Gohl D.M."/>
        </authorList>
    </citation>
    <scope>NUCLEOTIDE SEQUENCE</scope>
    <source>
        <strain evidence="2">Duluth1</strain>
        <tissue evidence="2">Whole animal</tissue>
    </source>
</reference>
<keyword evidence="3" id="KW-1185">Reference proteome</keyword>
<accession>A0A9D3XYZ6</accession>
<reference evidence="2" key="2">
    <citation type="submission" date="2020-11" db="EMBL/GenBank/DDBJ databases">
        <authorList>
            <person name="McCartney M.A."/>
            <person name="Auch B."/>
            <person name="Kono T."/>
            <person name="Mallez S."/>
            <person name="Becker A."/>
            <person name="Gohl D.M."/>
            <person name="Silverstein K.A.T."/>
            <person name="Koren S."/>
            <person name="Bechman K.B."/>
            <person name="Herman A."/>
            <person name="Abrahante J.E."/>
            <person name="Garbe J."/>
        </authorList>
    </citation>
    <scope>NUCLEOTIDE SEQUENCE</scope>
    <source>
        <strain evidence="2">Duluth1</strain>
        <tissue evidence="2">Whole animal</tissue>
    </source>
</reference>
<dbReference type="AlphaFoldDB" id="A0A9D3XYZ6"/>
<sequence>MSYRSQQEKMSGWRNDGTRLINPRKFSYLTLLMRCSETTILLRTIPIPFGDSSLSSRQSSASDSPTNREVHAPAAGRALLN</sequence>
<dbReference type="EMBL" id="JAIWYP010000106">
    <property type="protein sequence ID" value="KAH3689612.1"/>
    <property type="molecule type" value="Genomic_DNA"/>
</dbReference>
<proteinExistence type="predicted"/>